<dbReference type="AlphaFoldDB" id="K3WB43"/>
<dbReference type="SUPFAM" id="SSF48371">
    <property type="entry name" value="ARM repeat"/>
    <property type="match status" value="1"/>
</dbReference>
<proteinExistence type="predicted"/>
<dbReference type="eggNOG" id="KOG0167">
    <property type="taxonomic scope" value="Eukaryota"/>
</dbReference>
<evidence type="ECO:0000313" key="3">
    <source>
        <dbReference type="Proteomes" id="UP000019132"/>
    </source>
</evidence>
<dbReference type="OMA" id="VWQHDVI"/>
<dbReference type="InParanoid" id="K3WB43"/>
<evidence type="ECO:0000256" key="1">
    <source>
        <dbReference type="PROSITE-ProRule" id="PRU00259"/>
    </source>
</evidence>
<dbReference type="PANTHER" id="PTHR15599">
    <property type="entry name" value="RTDR1"/>
    <property type="match status" value="1"/>
</dbReference>
<sequence>MPQDGGSGIKHLRAQGAFLYKRTGPQHLTLVSTKENVADVPYDRVTEAFGVENWPHLMHLLTEGDEVLKKRVLVALTEVFKQPQELVMCMKHGALELIEVGILDDNKEIQELSAKVLSVVSKSPCGKAEIMKSKIVPHTLKVFAPAANKRTCYHLYDALLSISRLFVGAQSLTNAGYMAVVLDHLKRNLNGDLQLRALQLLKHILNDGMEATVYRALEMDAVNLCAKRLYDAKMEIRVAACDAIAAMGYVEKTKKAAVEKGVVKKLCHLLTDSTWQVTAASAGALMCLAIHDDVKRAVVAHEGLQNANQLLESPKFLVQLNTLKLLTIMAAFPPARRLLDISSTEHHIRTLMADSDALIAKSAKLALHAVQWKA</sequence>
<dbReference type="PROSITE" id="PS50176">
    <property type="entry name" value="ARM_REPEAT"/>
    <property type="match status" value="1"/>
</dbReference>
<accession>K3WB43</accession>
<reference evidence="2" key="3">
    <citation type="submission" date="2014-11" db="UniProtKB">
        <authorList>
            <consortium name="EnsemblProtists"/>
        </authorList>
    </citation>
    <scope>IDENTIFICATION</scope>
    <source>
        <strain evidence="2">DAOM BR144</strain>
    </source>
</reference>
<evidence type="ECO:0008006" key="4">
    <source>
        <dbReference type="Google" id="ProtNLM"/>
    </source>
</evidence>
<evidence type="ECO:0000313" key="2">
    <source>
        <dbReference type="EnsemblProtists" id="PYU1_T002184"/>
    </source>
</evidence>
<dbReference type="InterPro" id="IPR000225">
    <property type="entry name" value="Armadillo"/>
</dbReference>
<name>K3WB43_GLOUD</name>
<dbReference type="VEuPathDB" id="FungiDB:PYU1_G002182"/>
<dbReference type="Gene3D" id="1.25.10.10">
    <property type="entry name" value="Leucine-rich Repeat Variant"/>
    <property type="match status" value="1"/>
</dbReference>
<dbReference type="InterPro" id="IPR042856">
    <property type="entry name" value="RSP14"/>
</dbReference>
<dbReference type="HOGENOM" id="CLU_038887_0_0_1"/>
<dbReference type="PANTHER" id="PTHR15599:SF1">
    <property type="entry name" value="RADIAL SPOKE HEAD 14 HOMOLOG"/>
    <property type="match status" value="1"/>
</dbReference>
<keyword evidence="3" id="KW-1185">Reference proteome</keyword>
<dbReference type="InterPro" id="IPR011989">
    <property type="entry name" value="ARM-like"/>
</dbReference>
<organism evidence="2 3">
    <name type="scientific">Globisporangium ultimum (strain ATCC 200006 / CBS 805.95 / DAOM BR144)</name>
    <name type="common">Pythium ultimum</name>
    <dbReference type="NCBI Taxonomy" id="431595"/>
    <lineage>
        <taxon>Eukaryota</taxon>
        <taxon>Sar</taxon>
        <taxon>Stramenopiles</taxon>
        <taxon>Oomycota</taxon>
        <taxon>Peronosporomycetes</taxon>
        <taxon>Pythiales</taxon>
        <taxon>Pythiaceae</taxon>
        <taxon>Globisporangium</taxon>
    </lineage>
</organism>
<feature type="repeat" description="ARM" evidence="1">
    <location>
        <begin position="261"/>
        <end position="303"/>
    </location>
</feature>
<dbReference type="Proteomes" id="UP000019132">
    <property type="component" value="Unassembled WGS sequence"/>
</dbReference>
<dbReference type="EnsemblProtists" id="PYU1_T002184">
    <property type="protein sequence ID" value="PYU1_T002184"/>
    <property type="gene ID" value="PYU1_G002182"/>
</dbReference>
<protein>
    <recommendedName>
        <fullName evidence="4">Armadillo repeat-containing domain-containing protein</fullName>
    </recommendedName>
</protein>
<reference evidence="3" key="1">
    <citation type="journal article" date="2010" name="Genome Biol.">
        <title>Genome sequence of the necrotrophic plant pathogen Pythium ultimum reveals original pathogenicity mechanisms and effector repertoire.</title>
        <authorList>
            <person name="Levesque C.A."/>
            <person name="Brouwer H."/>
            <person name="Cano L."/>
            <person name="Hamilton J.P."/>
            <person name="Holt C."/>
            <person name="Huitema E."/>
            <person name="Raffaele S."/>
            <person name="Robideau G.P."/>
            <person name="Thines M."/>
            <person name="Win J."/>
            <person name="Zerillo M.M."/>
            <person name="Beakes G.W."/>
            <person name="Boore J.L."/>
            <person name="Busam D."/>
            <person name="Dumas B."/>
            <person name="Ferriera S."/>
            <person name="Fuerstenberg S.I."/>
            <person name="Gachon C.M."/>
            <person name="Gaulin E."/>
            <person name="Govers F."/>
            <person name="Grenville-Briggs L."/>
            <person name="Horner N."/>
            <person name="Hostetler J."/>
            <person name="Jiang R.H."/>
            <person name="Johnson J."/>
            <person name="Krajaejun T."/>
            <person name="Lin H."/>
            <person name="Meijer H.J."/>
            <person name="Moore B."/>
            <person name="Morris P."/>
            <person name="Phuntmart V."/>
            <person name="Puiu D."/>
            <person name="Shetty J."/>
            <person name="Stajich J.E."/>
            <person name="Tripathy S."/>
            <person name="Wawra S."/>
            <person name="van West P."/>
            <person name="Whitty B.R."/>
            <person name="Coutinho P.M."/>
            <person name="Henrissat B."/>
            <person name="Martin F."/>
            <person name="Thomas P.D."/>
            <person name="Tyler B.M."/>
            <person name="De Vries R.P."/>
            <person name="Kamoun S."/>
            <person name="Yandell M."/>
            <person name="Tisserat N."/>
            <person name="Buell C.R."/>
        </authorList>
    </citation>
    <scope>NUCLEOTIDE SEQUENCE</scope>
    <source>
        <strain evidence="3">DAOM:BR144</strain>
    </source>
</reference>
<dbReference type="STRING" id="431595.K3WB43"/>
<reference evidence="3" key="2">
    <citation type="submission" date="2010-04" db="EMBL/GenBank/DDBJ databases">
        <authorList>
            <person name="Buell R."/>
            <person name="Hamilton J."/>
            <person name="Hostetler J."/>
        </authorList>
    </citation>
    <scope>NUCLEOTIDE SEQUENCE [LARGE SCALE GENOMIC DNA]</scope>
    <source>
        <strain evidence="3">DAOM:BR144</strain>
    </source>
</reference>
<dbReference type="InterPro" id="IPR016024">
    <property type="entry name" value="ARM-type_fold"/>
</dbReference>